<dbReference type="EC" id="2.9.1.2" evidence="5 18"/>
<keyword evidence="18" id="KW-0963">Cytoplasm</keyword>
<dbReference type="InterPro" id="IPR019872">
    <property type="entry name" value="Sec-tRNA_Se_transferase"/>
</dbReference>
<dbReference type="OrthoDB" id="10263545at2759"/>
<evidence type="ECO:0000256" key="13">
    <source>
        <dbReference type="ARBA" id="ARBA00026053"/>
    </source>
</evidence>
<protein>
    <recommendedName>
        <fullName evidence="6 18">O-phosphoseryl-tRNA(Sec) selenium transferase</fullName>
        <ecNumber evidence="5 18">2.9.1.2</ecNumber>
    </recommendedName>
    <alternativeName>
        <fullName evidence="14 18">Selenocysteine synthase</fullName>
    </alternativeName>
    <alternativeName>
        <fullName evidence="15 18">Selenocysteinyl-tRNA(Sec) synthase</fullName>
    </alternativeName>
    <alternativeName>
        <fullName evidence="16 18">Sep-tRNA:Sec-tRNA synthase</fullName>
    </alternativeName>
</protein>
<evidence type="ECO:0000256" key="16">
    <source>
        <dbReference type="ARBA" id="ARBA00032693"/>
    </source>
</evidence>
<feature type="binding site" evidence="19">
    <location>
        <position position="468"/>
    </location>
    <ligand>
        <name>tRNA</name>
        <dbReference type="ChEBI" id="CHEBI:17843"/>
    </ligand>
</feature>
<feature type="compositionally biased region" description="Low complexity" evidence="21">
    <location>
        <begin position="507"/>
        <end position="520"/>
    </location>
</feature>
<evidence type="ECO:0000256" key="3">
    <source>
        <dbReference type="ARBA" id="ARBA00004822"/>
    </source>
</evidence>
<evidence type="ECO:0000256" key="15">
    <source>
        <dbReference type="ARBA" id="ARBA00032048"/>
    </source>
</evidence>
<evidence type="ECO:0000256" key="20">
    <source>
        <dbReference type="PIRSR" id="PIRSR017689-50"/>
    </source>
</evidence>
<evidence type="ECO:0000256" key="19">
    <source>
        <dbReference type="PIRSR" id="PIRSR017689-1"/>
    </source>
</evidence>
<keyword evidence="7 18" id="KW-0820">tRNA-binding</keyword>
<evidence type="ECO:0000256" key="8">
    <source>
        <dbReference type="ARBA" id="ARBA00022679"/>
    </source>
</evidence>
<evidence type="ECO:0000256" key="1">
    <source>
        <dbReference type="ARBA" id="ARBA00001933"/>
    </source>
</evidence>
<dbReference type="GO" id="GO:0005737">
    <property type="term" value="C:cytoplasm"/>
    <property type="evidence" value="ECO:0007669"/>
    <property type="project" value="UniProtKB-SubCell"/>
</dbReference>
<dbReference type="GO" id="GO:0001514">
    <property type="term" value="P:selenocysteine incorporation"/>
    <property type="evidence" value="ECO:0007669"/>
    <property type="project" value="TreeGrafter"/>
</dbReference>
<dbReference type="SUPFAM" id="SSF53383">
    <property type="entry name" value="PLP-dependent transferases"/>
    <property type="match status" value="1"/>
</dbReference>
<gene>
    <name evidence="22" type="primary">SEPSECS</name>
</gene>
<dbReference type="Gene3D" id="3.40.640.10">
    <property type="entry name" value="Type I PLP-dependent aspartate aminotransferase-like (Major domain)"/>
    <property type="match status" value="1"/>
</dbReference>
<feature type="binding site" evidence="19">
    <location>
        <position position="313"/>
    </location>
    <ligand>
        <name>substrate</name>
    </ligand>
</feature>
<keyword evidence="10 18" id="KW-0663">Pyridoxal phosphate</keyword>
<feature type="binding site" evidence="19">
    <location>
        <position position="403"/>
    </location>
    <ligand>
        <name>tRNA</name>
        <dbReference type="ChEBI" id="CHEBI:17843"/>
    </ligand>
</feature>
<feature type="binding site" evidence="19">
    <location>
        <position position="97"/>
    </location>
    <ligand>
        <name>substrate</name>
    </ligand>
</feature>
<evidence type="ECO:0000256" key="11">
    <source>
        <dbReference type="ARBA" id="ARBA00022917"/>
    </source>
</evidence>
<evidence type="ECO:0000256" key="18">
    <source>
        <dbReference type="PIRNR" id="PIRNR017689"/>
    </source>
</evidence>
<feature type="site" description="May act as a substrate filter by repelling compounds with a negatively charged alpha-carboxylate" evidence="20">
    <location>
        <position position="74"/>
    </location>
</feature>
<comment type="subunit">
    <text evidence="13">Homotetramer formed by a catalytic dimer and a non-catalytic dimer serving as a binding platform that orients tRNASec for catalysis. Each tetramer binds the CCA ends of two tRNAs which point to the active sites of the catalytic dimer.</text>
</comment>
<evidence type="ECO:0000256" key="5">
    <source>
        <dbReference type="ARBA" id="ARBA00012464"/>
    </source>
</evidence>
<comment type="function">
    <text evidence="2 18">Converts O-phosphoseryl-tRNA(Sec) to selenocysteinyl-tRNA(Sec) required for selenoprotein biosynthesis.</text>
</comment>
<feature type="binding site" evidence="19">
    <location>
        <position position="105"/>
    </location>
    <ligand>
        <name>substrate</name>
    </ligand>
</feature>
<keyword evidence="11 18" id="KW-0648">Protein biosynthesis</keyword>
<dbReference type="Pfam" id="PF05889">
    <property type="entry name" value="SepSecS"/>
    <property type="match status" value="1"/>
</dbReference>
<evidence type="ECO:0000256" key="2">
    <source>
        <dbReference type="ARBA" id="ARBA00002552"/>
    </source>
</evidence>
<name>A0A2H8U0R0_9HEMI</name>
<evidence type="ECO:0000256" key="6">
    <source>
        <dbReference type="ARBA" id="ARBA00021963"/>
    </source>
</evidence>
<evidence type="ECO:0000313" key="22">
    <source>
        <dbReference type="EMBL" id="MBW19621.1"/>
    </source>
</evidence>
<accession>A0A2H8U0R0</accession>
<dbReference type="GO" id="GO:0098621">
    <property type="term" value="F:O-phosphoseryl-tRNA(Sec) selenium transferase activity"/>
    <property type="evidence" value="ECO:0007669"/>
    <property type="project" value="UniProtKB-EC"/>
</dbReference>
<feature type="binding site" evidence="19">
    <location>
        <position position="271"/>
    </location>
    <ligand>
        <name>tRNA</name>
        <dbReference type="ChEBI" id="CHEBI:17843"/>
    </ligand>
</feature>
<comment type="cofactor">
    <cofactor evidence="1 18 20">
        <name>pyridoxal 5'-phosphate</name>
        <dbReference type="ChEBI" id="CHEBI:597326"/>
    </cofactor>
</comment>
<keyword evidence="8 18" id="KW-0808">Transferase</keyword>
<sequence length="527" mass="57858">MNSQNFTLAENLIPSSYVQQAASALRTRENLAKTLMEQRKWPDNGWDDATIEMFLSNLALMDSNNFKEHAGVGEREGRIACNLVAKRHFLMTHGIGRSENIAEVQPNATGSSLMIKLVNAMLLESIRFMGVASATGCFMVPMATGMSLMLCMLTLKQDKPGAKFVLWSRIDQKSCFKCIITAGLQPIIIDPIQCGDELHTDVPAIEAQLSTLGSDNIVCVLSTTSCFAPRVSDSLEKVACLCQKYNVPHLVNNAYGLQSTRLMHSIQDASRKGRIDVFVQSTDKNFLVPVGGAIIAGFDKTILDKITRNYPGRASCSPVMDIFITLLSLGTNGYKELITQRKEVHQHLRKELGKIAAKYGERLLDIQNNPISIAMTLTSLSVPNATETDTKKLSQLSSMMYMRHVTGCRVISSVEVKDVCGYKFDGWGAHKSNYPCPYITAGASIGVKKSDVDLFIQKLDKVIARLRKSHPSNLETPSSSEGNDNTSMRRTATVASSYRTTINGVYSTGDGSTSTSRTSSVDNLRKH</sequence>
<reference evidence="22" key="1">
    <citation type="submission" date="2017-10" db="EMBL/GenBank/DDBJ databases">
        <title>Transcriptome Assembly of Sugarcane Aphid Adults.</title>
        <authorList>
            <person name="Scully E.D."/>
            <person name="Palmer N.A."/>
            <person name="Geib S.M."/>
            <person name="Sarath G."/>
            <person name="Sattler S.E."/>
        </authorList>
    </citation>
    <scope>NUCLEOTIDE SEQUENCE</scope>
    <source>
        <tissue evidence="22">Whole body</tissue>
    </source>
</reference>
<evidence type="ECO:0000256" key="9">
    <source>
        <dbReference type="ARBA" id="ARBA00022884"/>
    </source>
</evidence>
<dbReference type="NCBIfam" id="TIGR03531">
    <property type="entry name" value="selenium_SpcS"/>
    <property type="match status" value="1"/>
</dbReference>
<dbReference type="GO" id="GO:0001717">
    <property type="term" value="P:conversion of seryl-tRNAsec to selenocys-tRNAsec"/>
    <property type="evidence" value="ECO:0007669"/>
    <property type="project" value="UniProtKB-UniRule"/>
</dbReference>
<keyword evidence="12 18" id="KW-0711">Selenium</keyword>
<comment type="pathway">
    <text evidence="3 18">Aminoacyl-tRNA biosynthesis; selenocysteinyl-tRNA(Sec) biosynthesis; selenocysteinyl-tRNA(Sec) from L-seryl-tRNA(Sec) (archaeal/eukaryal route): step 2/2.</text>
</comment>
<comment type="subcellular location">
    <subcellularLocation>
        <location evidence="18">Cytoplasm</location>
    </subcellularLocation>
</comment>
<dbReference type="PANTHER" id="PTHR12944:SF2">
    <property type="entry name" value="O-PHOSPHOSERYL-TRNA(SEC) SELENIUM TRANSFERASE"/>
    <property type="match status" value="1"/>
</dbReference>
<comment type="similarity">
    <text evidence="4 18">Belongs to the SepSecS family.</text>
</comment>
<dbReference type="PANTHER" id="PTHR12944">
    <property type="entry name" value="SOLUBLE LIVER ANTIGEN/LIVER PANCREAS ANTIGEN"/>
    <property type="match status" value="1"/>
</dbReference>
<feature type="compositionally biased region" description="Polar residues" evidence="21">
    <location>
        <begin position="471"/>
        <end position="489"/>
    </location>
</feature>
<evidence type="ECO:0000256" key="17">
    <source>
        <dbReference type="ARBA" id="ARBA00048808"/>
    </source>
</evidence>
<evidence type="ECO:0000256" key="14">
    <source>
        <dbReference type="ARBA" id="ARBA00030669"/>
    </source>
</evidence>
<feature type="binding site" evidence="19">
    <location>
        <position position="75"/>
    </location>
    <ligand>
        <name>pyridoxal 5'-phosphate</name>
        <dbReference type="ChEBI" id="CHEBI:597326"/>
    </ligand>
</feature>
<dbReference type="InterPro" id="IPR015421">
    <property type="entry name" value="PyrdxlP-dep_Trfase_major"/>
</dbReference>
<dbReference type="PIRSF" id="PIRSF017689">
    <property type="entry name" value="SepSecS"/>
    <property type="match status" value="1"/>
</dbReference>
<feature type="modified residue" description="N6-(pyridoxal phosphate)lysine" evidence="20">
    <location>
        <position position="284"/>
    </location>
</feature>
<evidence type="ECO:0000256" key="7">
    <source>
        <dbReference type="ARBA" id="ARBA00022555"/>
    </source>
</evidence>
<feature type="binding site" evidence="19">
    <location>
        <position position="98"/>
    </location>
    <ligand>
        <name>substrate</name>
    </ligand>
</feature>
<dbReference type="AlphaFoldDB" id="A0A2H8U0R0"/>
<keyword evidence="9 18" id="KW-0694">RNA-binding</keyword>
<comment type="catalytic activity">
    <reaction evidence="17 18">
        <text>O-phospho-L-seryl-tRNA(Sec) + selenophosphate + H2O = L-selenocysteinyl-tRNA(Sec) + 2 phosphate</text>
        <dbReference type="Rhea" id="RHEA:25041"/>
        <dbReference type="Rhea" id="RHEA-COMP:9743"/>
        <dbReference type="Rhea" id="RHEA-COMP:9947"/>
        <dbReference type="ChEBI" id="CHEBI:15377"/>
        <dbReference type="ChEBI" id="CHEBI:16144"/>
        <dbReference type="ChEBI" id="CHEBI:43474"/>
        <dbReference type="ChEBI" id="CHEBI:78551"/>
        <dbReference type="ChEBI" id="CHEBI:78573"/>
        <dbReference type="EC" id="2.9.1.2"/>
    </reaction>
</comment>
<dbReference type="GO" id="GO:0000049">
    <property type="term" value="F:tRNA binding"/>
    <property type="evidence" value="ECO:0007669"/>
    <property type="project" value="UniProtKB-UniRule"/>
</dbReference>
<evidence type="ECO:0000256" key="4">
    <source>
        <dbReference type="ARBA" id="ARBA00007037"/>
    </source>
</evidence>
<dbReference type="EMBL" id="GFXV01007816">
    <property type="protein sequence ID" value="MBW19621.1"/>
    <property type="molecule type" value="Transcribed_RNA"/>
</dbReference>
<evidence type="ECO:0000256" key="12">
    <source>
        <dbReference type="ARBA" id="ARBA00023266"/>
    </source>
</evidence>
<feature type="region of interest" description="Disordered" evidence="21">
    <location>
        <begin position="506"/>
        <end position="527"/>
    </location>
</feature>
<evidence type="ECO:0000256" key="10">
    <source>
        <dbReference type="ARBA" id="ARBA00022898"/>
    </source>
</evidence>
<proteinExistence type="inferred from homology"/>
<evidence type="ECO:0000256" key="21">
    <source>
        <dbReference type="SAM" id="MobiDB-lite"/>
    </source>
</evidence>
<dbReference type="InterPro" id="IPR008829">
    <property type="entry name" value="SepSecS/SepCysS"/>
</dbReference>
<dbReference type="InterPro" id="IPR015424">
    <property type="entry name" value="PyrdxlP-dep_Trfase"/>
</dbReference>
<dbReference type="UniPathway" id="UPA00906">
    <property type="reaction ID" value="UER00898"/>
</dbReference>
<feature type="region of interest" description="Disordered" evidence="21">
    <location>
        <begin position="470"/>
        <end position="489"/>
    </location>
</feature>
<organism evidence="22">
    <name type="scientific">Melanaphis sacchari</name>
    <dbReference type="NCBI Taxonomy" id="742174"/>
    <lineage>
        <taxon>Eukaryota</taxon>
        <taxon>Metazoa</taxon>
        <taxon>Ecdysozoa</taxon>
        <taxon>Arthropoda</taxon>
        <taxon>Hexapoda</taxon>
        <taxon>Insecta</taxon>
        <taxon>Pterygota</taxon>
        <taxon>Neoptera</taxon>
        <taxon>Paraneoptera</taxon>
        <taxon>Hemiptera</taxon>
        <taxon>Sternorrhyncha</taxon>
        <taxon>Aphidomorpha</taxon>
        <taxon>Aphidoidea</taxon>
        <taxon>Aphididae</taxon>
        <taxon>Aphidini</taxon>
        <taxon>Melanaphis</taxon>
    </lineage>
</organism>